<reference evidence="2" key="5">
    <citation type="journal article" date="2021" name="G3 (Bethesda)">
        <title>Aegilops tauschii genome assembly Aet v5.0 features greater sequence contiguity and improved annotation.</title>
        <authorList>
            <person name="Wang L."/>
            <person name="Zhu T."/>
            <person name="Rodriguez J.C."/>
            <person name="Deal K.R."/>
            <person name="Dubcovsky J."/>
            <person name="McGuire P.E."/>
            <person name="Lux T."/>
            <person name="Spannagl M."/>
            <person name="Mayer K.F.X."/>
            <person name="Baldrich P."/>
            <person name="Meyers B.C."/>
            <person name="Huo N."/>
            <person name="Gu Y.Q."/>
            <person name="Zhou H."/>
            <person name="Devos K.M."/>
            <person name="Bennetzen J.L."/>
            <person name="Unver T."/>
            <person name="Budak H."/>
            <person name="Gulick P.J."/>
            <person name="Galiba G."/>
            <person name="Kalapos B."/>
            <person name="Nelson D.R."/>
            <person name="Li P."/>
            <person name="You F.M."/>
            <person name="Luo M.C."/>
            <person name="Dvorak J."/>
        </authorList>
    </citation>
    <scope>NUCLEOTIDE SEQUENCE [LARGE SCALE GENOMIC DNA]</scope>
    <source>
        <strain evidence="2">cv. AL8/78</strain>
    </source>
</reference>
<keyword evidence="1" id="KW-0812">Transmembrane</keyword>
<keyword evidence="3" id="KW-1185">Reference proteome</keyword>
<name>A0A453NAV6_AEGTS</name>
<organism evidence="2 3">
    <name type="scientific">Aegilops tauschii subsp. strangulata</name>
    <name type="common">Goatgrass</name>
    <dbReference type="NCBI Taxonomy" id="200361"/>
    <lineage>
        <taxon>Eukaryota</taxon>
        <taxon>Viridiplantae</taxon>
        <taxon>Streptophyta</taxon>
        <taxon>Embryophyta</taxon>
        <taxon>Tracheophyta</taxon>
        <taxon>Spermatophyta</taxon>
        <taxon>Magnoliopsida</taxon>
        <taxon>Liliopsida</taxon>
        <taxon>Poales</taxon>
        <taxon>Poaceae</taxon>
        <taxon>BOP clade</taxon>
        <taxon>Pooideae</taxon>
        <taxon>Triticodae</taxon>
        <taxon>Triticeae</taxon>
        <taxon>Triticinae</taxon>
        <taxon>Aegilops</taxon>
    </lineage>
</organism>
<feature type="transmembrane region" description="Helical" evidence="1">
    <location>
        <begin position="33"/>
        <end position="52"/>
    </location>
</feature>
<reference evidence="2" key="3">
    <citation type="journal article" date="2017" name="Nature">
        <title>Genome sequence of the progenitor of the wheat D genome Aegilops tauschii.</title>
        <authorList>
            <person name="Luo M.C."/>
            <person name="Gu Y.Q."/>
            <person name="Puiu D."/>
            <person name="Wang H."/>
            <person name="Twardziok S.O."/>
            <person name="Deal K.R."/>
            <person name="Huo N."/>
            <person name="Zhu T."/>
            <person name="Wang L."/>
            <person name="Wang Y."/>
            <person name="McGuire P.E."/>
            <person name="Liu S."/>
            <person name="Long H."/>
            <person name="Ramasamy R.K."/>
            <person name="Rodriguez J.C."/>
            <person name="Van S.L."/>
            <person name="Yuan L."/>
            <person name="Wang Z."/>
            <person name="Xia Z."/>
            <person name="Xiao L."/>
            <person name="Anderson O.D."/>
            <person name="Ouyang S."/>
            <person name="Liang Y."/>
            <person name="Zimin A.V."/>
            <person name="Pertea G."/>
            <person name="Qi P."/>
            <person name="Bennetzen J.L."/>
            <person name="Dai X."/>
            <person name="Dawson M.W."/>
            <person name="Muller H.G."/>
            <person name="Kugler K."/>
            <person name="Rivarola-Duarte L."/>
            <person name="Spannagl M."/>
            <person name="Mayer K.F.X."/>
            <person name="Lu F.H."/>
            <person name="Bevan M.W."/>
            <person name="Leroy P."/>
            <person name="Li P."/>
            <person name="You F.M."/>
            <person name="Sun Q."/>
            <person name="Liu Z."/>
            <person name="Lyons E."/>
            <person name="Wicker T."/>
            <person name="Salzberg S.L."/>
            <person name="Devos K.M."/>
            <person name="Dvorak J."/>
        </authorList>
    </citation>
    <scope>NUCLEOTIDE SEQUENCE [LARGE SCALE GENOMIC DNA]</scope>
    <source>
        <strain evidence="2">cv. AL8/78</strain>
    </source>
</reference>
<keyword evidence="1" id="KW-0472">Membrane</keyword>
<reference evidence="2" key="4">
    <citation type="submission" date="2019-03" db="UniProtKB">
        <authorList>
            <consortium name="EnsemblPlants"/>
        </authorList>
    </citation>
    <scope>IDENTIFICATION</scope>
</reference>
<reference evidence="3" key="1">
    <citation type="journal article" date="2014" name="Science">
        <title>Ancient hybridizations among the ancestral genomes of bread wheat.</title>
        <authorList>
            <consortium name="International Wheat Genome Sequencing Consortium,"/>
            <person name="Marcussen T."/>
            <person name="Sandve S.R."/>
            <person name="Heier L."/>
            <person name="Spannagl M."/>
            <person name="Pfeifer M."/>
            <person name="Jakobsen K.S."/>
            <person name="Wulff B.B."/>
            <person name="Steuernagel B."/>
            <person name="Mayer K.F."/>
            <person name="Olsen O.A."/>
        </authorList>
    </citation>
    <scope>NUCLEOTIDE SEQUENCE [LARGE SCALE GENOMIC DNA]</scope>
    <source>
        <strain evidence="3">cv. AL8/78</strain>
    </source>
</reference>
<dbReference type="Gramene" id="AET6Gv20299000.1">
    <property type="protein sequence ID" value="AET6Gv20299000.1"/>
    <property type="gene ID" value="AET6Gv20299000"/>
</dbReference>
<sequence length="97" mass="11052">MNWVELDACTSLEIHFMHVIPLSSVSSFTSLNLLLHVHVLFLLSASYIRLLLQILRGIVRTQCIQRLHSALQVDTGPACSFFLSFFCNETDNPLLYK</sequence>
<dbReference type="EnsemblPlants" id="AET6Gv20299000.1">
    <property type="protein sequence ID" value="AET6Gv20299000.1"/>
    <property type="gene ID" value="AET6Gv20299000"/>
</dbReference>
<accession>A0A453NAV6</accession>
<proteinExistence type="predicted"/>
<reference evidence="3" key="2">
    <citation type="journal article" date="2017" name="Nat. Plants">
        <title>The Aegilops tauschii genome reveals multiple impacts of transposons.</title>
        <authorList>
            <person name="Zhao G."/>
            <person name="Zou C."/>
            <person name="Li K."/>
            <person name="Wang K."/>
            <person name="Li T."/>
            <person name="Gao L."/>
            <person name="Zhang X."/>
            <person name="Wang H."/>
            <person name="Yang Z."/>
            <person name="Liu X."/>
            <person name="Jiang W."/>
            <person name="Mao L."/>
            <person name="Kong X."/>
            <person name="Jiao Y."/>
            <person name="Jia J."/>
        </authorList>
    </citation>
    <scope>NUCLEOTIDE SEQUENCE [LARGE SCALE GENOMIC DNA]</scope>
    <source>
        <strain evidence="3">cv. AL8/78</strain>
    </source>
</reference>
<evidence type="ECO:0000313" key="2">
    <source>
        <dbReference type="EnsemblPlants" id="AET6Gv20299000.1"/>
    </source>
</evidence>
<keyword evidence="1" id="KW-1133">Transmembrane helix</keyword>
<dbReference type="AlphaFoldDB" id="A0A453NAV6"/>
<evidence type="ECO:0000256" key="1">
    <source>
        <dbReference type="SAM" id="Phobius"/>
    </source>
</evidence>
<protein>
    <submittedName>
        <fullName evidence="2">Uncharacterized protein</fullName>
    </submittedName>
</protein>
<dbReference type="Proteomes" id="UP000015105">
    <property type="component" value="Chromosome 6D"/>
</dbReference>
<evidence type="ECO:0000313" key="3">
    <source>
        <dbReference type="Proteomes" id="UP000015105"/>
    </source>
</evidence>